<keyword evidence="8 9" id="KW-0464">Manganese</keyword>
<evidence type="ECO:0000256" key="3">
    <source>
        <dbReference type="ARBA" id="ARBA00022801"/>
    </source>
</evidence>
<evidence type="ECO:0000313" key="12">
    <source>
        <dbReference type="Proteomes" id="UP000294567"/>
    </source>
</evidence>
<feature type="domain" description="DUF83" evidence="10">
    <location>
        <begin position="7"/>
        <end position="166"/>
    </location>
</feature>
<dbReference type="EMBL" id="SMAE01000001">
    <property type="protein sequence ID" value="TCS91678.1"/>
    <property type="molecule type" value="Genomic_DNA"/>
</dbReference>
<comment type="function">
    <text evidence="9">CRISPR (clustered regularly interspaced short palindromic repeat) is an adaptive immune system that provides protection against mobile genetic elements (viruses, transposable elements and conjugative plasmids). CRISPR clusters contain sequences complementary to antecedent mobile elements and target invading nucleic acids. CRISPR clusters are transcribed and processed into CRISPR RNA (crRNA).</text>
</comment>
<keyword evidence="7 9" id="KW-0051">Antiviral defense</keyword>
<keyword evidence="12" id="KW-1185">Reference proteome</keyword>
<accession>A0A4R3L0Z6</accession>
<reference evidence="11 12" key="1">
    <citation type="submission" date="2019-03" db="EMBL/GenBank/DDBJ databases">
        <title>Genomic Encyclopedia of Type Strains, Phase IV (KMG-IV): sequencing the most valuable type-strain genomes for metagenomic binning, comparative biology and taxonomic classification.</title>
        <authorList>
            <person name="Goeker M."/>
        </authorList>
    </citation>
    <scope>NUCLEOTIDE SEQUENCE [LARGE SCALE GENOMIC DNA]</scope>
    <source>
        <strain evidence="11 12">DSM 26752</strain>
    </source>
</reference>
<dbReference type="PANTHER" id="PTHR37168">
    <property type="entry name" value="CRISPR-ASSOCIATED EXONUCLEASE CAS4"/>
    <property type="match status" value="1"/>
</dbReference>
<evidence type="ECO:0000256" key="8">
    <source>
        <dbReference type="ARBA" id="ARBA00023211"/>
    </source>
</evidence>
<dbReference type="PANTHER" id="PTHR37168:SF2">
    <property type="entry name" value="CRISPR-ASSOCIATED EXONUCLEASE CAS4"/>
    <property type="match status" value="1"/>
</dbReference>
<evidence type="ECO:0000256" key="1">
    <source>
        <dbReference type="ARBA" id="ARBA00022722"/>
    </source>
</evidence>
<comment type="cofactor">
    <cofactor evidence="9">
        <name>Mg(2+)</name>
        <dbReference type="ChEBI" id="CHEBI:18420"/>
    </cofactor>
    <cofactor evidence="9">
        <name>Mn(2+)</name>
        <dbReference type="ChEBI" id="CHEBI:29035"/>
    </cofactor>
    <text evidence="9">Mg(2+) or Mn(2+) required for ssDNA cleavage activity.</text>
</comment>
<comment type="cofactor">
    <cofactor evidence="9">
        <name>iron-sulfur cluster</name>
        <dbReference type="ChEBI" id="CHEBI:30408"/>
    </cofactor>
</comment>
<dbReference type="GO" id="GO:0051536">
    <property type="term" value="F:iron-sulfur cluster binding"/>
    <property type="evidence" value="ECO:0007669"/>
    <property type="project" value="UniProtKB-KW"/>
</dbReference>
<keyword evidence="2 9" id="KW-0479">Metal-binding</keyword>
<dbReference type="Proteomes" id="UP000294567">
    <property type="component" value="Unassembled WGS sequence"/>
</dbReference>
<evidence type="ECO:0000256" key="9">
    <source>
        <dbReference type="RuleBase" id="RU365022"/>
    </source>
</evidence>
<dbReference type="GO" id="GO:0046872">
    <property type="term" value="F:metal ion binding"/>
    <property type="evidence" value="ECO:0007669"/>
    <property type="project" value="UniProtKB-KW"/>
</dbReference>
<dbReference type="GO" id="GO:0004527">
    <property type="term" value="F:exonuclease activity"/>
    <property type="evidence" value="ECO:0007669"/>
    <property type="project" value="UniProtKB-KW"/>
</dbReference>
<sequence>MEDLNVNGTLIWYYYICKREVWLMARNIVPDQDNINIDIGRFIHETSFQRKRKEISIGNVKVDLIDKKGEYLMIGEIKKTSKFVESSRMQLAYYLLELKRHGLKGKGVLTFPKERKREIIELNDELIEELEKVEKDILRICYESYPPKPVKINMCKNCAYNEFCWS</sequence>
<comment type="caution">
    <text evidence="11">The sequence shown here is derived from an EMBL/GenBank/DDBJ whole genome shotgun (WGS) entry which is preliminary data.</text>
</comment>
<dbReference type="RefSeq" id="WP_132025491.1">
    <property type="nucleotide sequence ID" value="NZ_CP068564.1"/>
</dbReference>
<keyword evidence="6 9" id="KW-0411">Iron-sulfur</keyword>
<name>A0A4R3L0Z6_9FIRM</name>
<dbReference type="AlphaFoldDB" id="A0A4R3L0Z6"/>
<dbReference type="GO" id="GO:0051607">
    <property type="term" value="P:defense response to virus"/>
    <property type="evidence" value="ECO:0007669"/>
    <property type="project" value="UniProtKB-KW"/>
</dbReference>
<protein>
    <recommendedName>
        <fullName evidence="9">CRISPR-associated exonuclease Cas4</fullName>
        <ecNumber evidence="9">3.1.12.1</ecNumber>
    </recommendedName>
</protein>
<gene>
    <name evidence="11" type="ORF">EDD65_101181</name>
</gene>
<dbReference type="NCBIfam" id="TIGR00372">
    <property type="entry name" value="cas4"/>
    <property type="match status" value="1"/>
</dbReference>
<evidence type="ECO:0000256" key="2">
    <source>
        <dbReference type="ARBA" id="ARBA00022723"/>
    </source>
</evidence>
<evidence type="ECO:0000313" key="11">
    <source>
        <dbReference type="EMBL" id="TCS91678.1"/>
    </source>
</evidence>
<evidence type="ECO:0000256" key="5">
    <source>
        <dbReference type="ARBA" id="ARBA00023004"/>
    </source>
</evidence>
<dbReference type="Pfam" id="PF01930">
    <property type="entry name" value="Cas_Cas4"/>
    <property type="match status" value="1"/>
</dbReference>
<dbReference type="InterPro" id="IPR013343">
    <property type="entry name" value="CRISPR-assoc_prot_Cas4"/>
</dbReference>
<dbReference type="InterPro" id="IPR011604">
    <property type="entry name" value="PDDEXK-like_dom_sf"/>
</dbReference>
<proteinExistence type="inferred from homology"/>
<evidence type="ECO:0000259" key="10">
    <source>
        <dbReference type="Pfam" id="PF01930"/>
    </source>
</evidence>
<evidence type="ECO:0000256" key="4">
    <source>
        <dbReference type="ARBA" id="ARBA00022839"/>
    </source>
</evidence>
<keyword evidence="3 9" id="KW-0378">Hydrolase</keyword>
<comment type="similarity">
    <text evidence="9">Belongs to the CRISPR-associated exonuclease Cas4 family.</text>
</comment>
<dbReference type="InterPro" id="IPR022765">
    <property type="entry name" value="Dna2/Cas4_DUF83"/>
</dbReference>
<keyword evidence="1 9" id="KW-0540">Nuclease</keyword>
<keyword evidence="4 9" id="KW-0269">Exonuclease</keyword>
<evidence type="ECO:0000256" key="7">
    <source>
        <dbReference type="ARBA" id="ARBA00023118"/>
    </source>
</evidence>
<keyword evidence="5 9" id="KW-0408">Iron</keyword>
<dbReference type="EC" id="3.1.12.1" evidence="9"/>
<dbReference type="Gene3D" id="3.90.320.10">
    <property type="match status" value="1"/>
</dbReference>
<dbReference type="OrthoDB" id="9794720at2"/>
<organism evidence="11 12">
    <name type="scientific">Keratinibaculum paraultunense</name>
    <dbReference type="NCBI Taxonomy" id="1278232"/>
    <lineage>
        <taxon>Bacteria</taxon>
        <taxon>Bacillati</taxon>
        <taxon>Bacillota</taxon>
        <taxon>Tissierellia</taxon>
        <taxon>Tissierellales</taxon>
        <taxon>Tepidimicrobiaceae</taxon>
        <taxon>Keratinibaculum</taxon>
    </lineage>
</organism>
<evidence type="ECO:0000256" key="6">
    <source>
        <dbReference type="ARBA" id="ARBA00023014"/>
    </source>
</evidence>